<gene>
    <name evidence="3" type="ORF">GCM10010357_05940</name>
</gene>
<dbReference type="RefSeq" id="WP_344019450.1">
    <property type="nucleotide sequence ID" value="NZ_BAAABX010000006.1"/>
</dbReference>
<evidence type="ECO:0008006" key="5">
    <source>
        <dbReference type="Google" id="ProtNLM"/>
    </source>
</evidence>
<protein>
    <recommendedName>
        <fullName evidence="5">ATP nucleotide 3'-pyrophosphokinase</fullName>
    </recommendedName>
</protein>
<feature type="region of interest" description="Disordered" evidence="1">
    <location>
        <begin position="29"/>
        <end position="60"/>
    </location>
</feature>
<keyword evidence="4" id="KW-1185">Reference proteome</keyword>
<sequence length="260" mass="27626">MNLSRTVSRAVTAAAMAAALGMGAVHTAAATSPAGGAGSASTVNRAGDDGGWHGDGLSLSPADNATVDSFLDRARKAERSISPQVRAAARIGHAELIGFDHRLKSPDSLKRKVATSMKEHPGEGVNEALAGIRDSVRYTLQWPDGRYTAGVVAASAVLSAWGNDSSRWSNTWERPKGYKAINSAWSAPRSHHLFEVQFHTPASKHAQEVTHKLYEEQRLPTTTPERARELQAQQDAIFAAVPVPPGADRLTAPVSLPVGR</sequence>
<dbReference type="EMBL" id="BAAABX010000006">
    <property type="protein sequence ID" value="GAA0388026.1"/>
    <property type="molecule type" value="Genomic_DNA"/>
</dbReference>
<evidence type="ECO:0000256" key="1">
    <source>
        <dbReference type="SAM" id="MobiDB-lite"/>
    </source>
</evidence>
<name>A0ABN0YBG4_9ACTN</name>
<proteinExistence type="predicted"/>
<evidence type="ECO:0000313" key="3">
    <source>
        <dbReference type="EMBL" id="GAA0388026.1"/>
    </source>
</evidence>
<feature type="compositionally biased region" description="Low complexity" evidence="1">
    <location>
        <begin position="29"/>
        <end position="42"/>
    </location>
</feature>
<evidence type="ECO:0000256" key="2">
    <source>
        <dbReference type="SAM" id="SignalP"/>
    </source>
</evidence>
<feature type="chain" id="PRO_5047001862" description="ATP nucleotide 3'-pyrophosphokinase" evidence="2">
    <location>
        <begin position="31"/>
        <end position="260"/>
    </location>
</feature>
<evidence type="ECO:0000313" key="4">
    <source>
        <dbReference type="Proteomes" id="UP001500879"/>
    </source>
</evidence>
<comment type="caution">
    <text evidence="3">The sequence shown here is derived from an EMBL/GenBank/DDBJ whole genome shotgun (WGS) entry which is preliminary data.</text>
</comment>
<reference evidence="3 4" key="1">
    <citation type="journal article" date="2019" name="Int. J. Syst. Evol. Microbiol.">
        <title>The Global Catalogue of Microorganisms (GCM) 10K type strain sequencing project: providing services to taxonomists for standard genome sequencing and annotation.</title>
        <authorList>
            <consortium name="The Broad Institute Genomics Platform"/>
            <consortium name="The Broad Institute Genome Sequencing Center for Infectious Disease"/>
            <person name="Wu L."/>
            <person name="Ma J."/>
        </authorList>
    </citation>
    <scope>NUCLEOTIDE SEQUENCE [LARGE SCALE GENOMIC DNA]</scope>
    <source>
        <strain evidence="3 4">JCM 4788</strain>
    </source>
</reference>
<accession>A0ABN0YBG4</accession>
<keyword evidence="2" id="KW-0732">Signal</keyword>
<organism evidence="3 4">
    <name type="scientific">Streptomyces luteireticuli</name>
    <dbReference type="NCBI Taxonomy" id="173858"/>
    <lineage>
        <taxon>Bacteria</taxon>
        <taxon>Bacillati</taxon>
        <taxon>Actinomycetota</taxon>
        <taxon>Actinomycetes</taxon>
        <taxon>Kitasatosporales</taxon>
        <taxon>Streptomycetaceae</taxon>
        <taxon>Streptomyces</taxon>
    </lineage>
</organism>
<feature type="signal peptide" evidence="2">
    <location>
        <begin position="1"/>
        <end position="30"/>
    </location>
</feature>
<dbReference type="Proteomes" id="UP001500879">
    <property type="component" value="Unassembled WGS sequence"/>
</dbReference>